<dbReference type="PANTHER" id="PTHR43757:SF15">
    <property type="entry name" value="PYRUVATE DEHYDROGENASE PHOSPHATASE REGULATORY SUBUNIT, MITOCHONDRIAL-LIKE"/>
    <property type="match status" value="1"/>
</dbReference>
<dbReference type="InterPro" id="IPR013977">
    <property type="entry name" value="GcvT_C"/>
</dbReference>
<evidence type="ECO:0000259" key="5">
    <source>
        <dbReference type="Pfam" id="PF08669"/>
    </source>
</evidence>
<dbReference type="InterPro" id="IPR006076">
    <property type="entry name" value="FAD-dep_OxRdtase"/>
</dbReference>
<evidence type="ECO:0000259" key="3">
    <source>
        <dbReference type="Pfam" id="PF01266"/>
    </source>
</evidence>
<feature type="domain" description="FAD dependent oxidoreductase central" evidence="6">
    <location>
        <begin position="371"/>
        <end position="426"/>
    </location>
</feature>
<protein>
    <submittedName>
        <fullName evidence="7">4-methylaminobutanoate oxidase (Formaldehyde-forming)</fullName>
    </submittedName>
</protein>
<dbReference type="InterPro" id="IPR029043">
    <property type="entry name" value="GcvT/YgfZ_C"/>
</dbReference>
<dbReference type="SUPFAM" id="SSF51905">
    <property type="entry name" value="FAD/NAD(P)-binding domain"/>
    <property type="match status" value="1"/>
</dbReference>
<dbReference type="SUPFAM" id="SSF54373">
    <property type="entry name" value="FAD-linked reductases, C-terminal domain"/>
    <property type="match status" value="1"/>
</dbReference>
<dbReference type="Pfam" id="PF01571">
    <property type="entry name" value="GCV_T"/>
    <property type="match status" value="1"/>
</dbReference>
<dbReference type="SUPFAM" id="SSF101790">
    <property type="entry name" value="Aminomethyltransferase beta-barrel domain"/>
    <property type="match status" value="1"/>
</dbReference>
<evidence type="ECO:0000259" key="4">
    <source>
        <dbReference type="Pfam" id="PF01571"/>
    </source>
</evidence>
<dbReference type="SUPFAM" id="SSF103025">
    <property type="entry name" value="Folate-binding domain"/>
    <property type="match status" value="1"/>
</dbReference>
<dbReference type="RefSeq" id="WP_092501003.1">
    <property type="nucleotide sequence ID" value="NZ_FNFV01000006.1"/>
</dbReference>
<dbReference type="OrthoDB" id="7156675at2"/>
<name>A0A1G9G6I8_9RHOB</name>
<evidence type="ECO:0000259" key="6">
    <source>
        <dbReference type="Pfam" id="PF16350"/>
    </source>
</evidence>
<evidence type="ECO:0000313" key="8">
    <source>
        <dbReference type="Proteomes" id="UP000199328"/>
    </source>
</evidence>
<dbReference type="InterPro" id="IPR036188">
    <property type="entry name" value="FAD/NAD-bd_sf"/>
</dbReference>
<dbReference type="Gene3D" id="3.30.1360.120">
    <property type="entry name" value="Probable tRNA modification gtpase trme, domain 1"/>
    <property type="match status" value="1"/>
</dbReference>
<dbReference type="InterPro" id="IPR028896">
    <property type="entry name" value="GcvT/YgfZ/DmdA"/>
</dbReference>
<keyword evidence="2" id="KW-0560">Oxidoreductase</keyword>
<evidence type="ECO:0000313" key="7">
    <source>
        <dbReference type="EMBL" id="SDK96246.1"/>
    </source>
</evidence>
<dbReference type="Proteomes" id="UP000199328">
    <property type="component" value="Unassembled WGS sequence"/>
</dbReference>
<sequence length="815" mass="90302">MATIPTHARAVIIGGGVSGCSAAYHLARLGWSDIVLLERKQLTCGTTWHAAGLIGQLRATQNMTRLAKYSADLYVGLEAETGVATGMRQNGSITVALTEDRRQEILRQATMARAFGVEVHEISPSEAKEMYPHLNVEDVVAAVHLPKDGQADPANIAMATAKGARMNGATVVEGAKVTRVTDDGRRVTGVDWQMGEETGHIATDIVINCGGMWGRDLAAASGVTLPLHACEHFYLVTEPIAGLGQLPVLRVPDECAYYKEDAGKMMLGAFEPRAKPWGMEGIPEDFCFDSLPEDFEHFEPILEKAMSRVPLFQSAGIHTFFNGPESFTPDDRYYLGEAPELRGYWVAAGFNSVGIQSAGGTGMALAHWLEEGEPPFDLWEVDIRRAQPFQRNRRYLRERVTETLGLLYADHWPYRQPVTARGVRRSPLHEHLKAAGAVFGETAGWERANWFANPGQEREYRYDWGRQNWFDNQRAEHMALREGVGLYDMSSFGKIRVEGRDACAFLQRLCANDVDVAPGRIVYTQMLNWRGGIESDLTVTRLSETAFLLVVPAATVIRDLSWLRRHLHEDEFVVITDVTASEAVLCVMGPKSRELMARVSPDDLTNEAHPFGLAREIELGMGLARAHRVSYVGELGWELYISTEQAAQAFEAIMEAGADMGLKLCGLHAMDSCRIEKAFRHFGHDISDEDHVLEAGLGFAVKPDKGEFIGREAVLRKREEGLKRRMVQFRLTDPEPMLFHNEALVRDGEIVSYITSANYGHFLGGAIGMGYVPCEGESAEEVLASSYEIEIAGTRVPAVASLRPMYDPKAERVRM</sequence>
<dbReference type="EMBL" id="FNFV01000006">
    <property type="protein sequence ID" value="SDK96246.1"/>
    <property type="molecule type" value="Genomic_DNA"/>
</dbReference>
<organism evidence="7 8">
    <name type="scientific">Meinhardsimonia xiamenensis</name>
    <dbReference type="NCBI Taxonomy" id="990712"/>
    <lineage>
        <taxon>Bacteria</taxon>
        <taxon>Pseudomonadati</taxon>
        <taxon>Pseudomonadota</taxon>
        <taxon>Alphaproteobacteria</taxon>
        <taxon>Rhodobacterales</taxon>
        <taxon>Paracoccaceae</taxon>
        <taxon>Meinhardsimonia</taxon>
    </lineage>
</organism>
<dbReference type="Pfam" id="PF08669">
    <property type="entry name" value="GCV_T_C"/>
    <property type="match status" value="1"/>
</dbReference>
<comment type="similarity">
    <text evidence="1">Belongs to the GcvT family.</text>
</comment>
<gene>
    <name evidence="7" type="ORF">SAMN05216257_106117</name>
</gene>
<dbReference type="Gene3D" id="3.30.9.10">
    <property type="entry name" value="D-Amino Acid Oxidase, subunit A, domain 2"/>
    <property type="match status" value="1"/>
</dbReference>
<evidence type="ECO:0000256" key="1">
    <source>
        <dbReference type="ARBA" id="ARBA00008609"/>
    </source>
</evidence>
<dbReference type="PANTHER" id="PTHR43757">
    <property type="entry name" value="AMINOMETHYLTRANSFERASE"/>
    <property type="match status" value="1"/>
</dbReference>
<keyword evidence="8" id="KW-1185">Reference proteome</keyword>
<dbReference type="InterPro" id="IPR006222">
    <property type="entry name" value="GCVT_N"/>
</dbReference>
<dbReference type="InterPro" id="IPR027266">
    <property type="entry name" value="TrmE/GcvT-like"/>
</dbReference>
<feature type="domain" description="FAD dependent oxidoreductase" evidence="3">
    <location>
        <begin position="10"/>
        <end position="368"/>
    </location>
</feature>
<dbReference type="Gene3D" id="2.40.30.110">
    <property type="entry name" value="Aminomethyltransferase beta-barrel domains"/>
    <property type="match status" value="1"/>
</dbReference>
<proteinExistence type="inferred from homology"/>
<dbReference type="Pfam" id="PF01266">
    <property type="entry name" value="DAO"/>
    <property type="match status" value="1"/>
</dbReference>
<dbReference type="Gene3D" id="3.30.70.1400">
    <property type="entry name" value="Aminomethyltransferase beta-barrel domains"/>
    <property type="match status" value="1"/>
</dbReference>
<dbReference type="GO" id="GO:0016491">
    <property type="term" value="F:oxidoreductase activity"/>
    <property type="evidence" value="ECO:0007669"/>
    <property type="project" value="UniProtKB-KW"/>
</dbReference>
<dbReference type="InterPro" id="IPR032503">
    <property type="entry name" value="FAO_M"/>
</dbReference>
<dbReference type="STRING" id="990712.SAMN05216257_106117"/>
<dbReference type="Pfam" id="PF16350">
    <property type="entry name" value="FAO_M"/>
    <property type="match status" value="1"/>
</dbReference>
<accession>A0A1G9G6I8</accession>
<feature type="domain" description="Aminomethyltransferase C-terminal" evidence="5">
    <location>
        <begin position="724"/>
        <end position="807"/>
    </location>
</feature>
<reference evidence="8" key="1">
    <citation type="submission" date="2016-10" db="EMBL/GenBank/DDBJ databases">
        <authorList>
            <person name="Varghese N."/>
            <person name="Submissions S."/>
        </authorList>
    </citation>
    <scope>NUCLEOTIDE SEQUENCE [LARGE SCALE GENOMIC DNA]</scope>
    <source>
        <strain evidence="8">CGMCC 1.10789</strain>
    </source>
</reference>
<dbReference type="AlphaFoldDB" id="A0A1G9G6I8"/>
<dbReference type="Gene3D" id="3.50.50.60">
    <property type="entry name" value="FAD/NAD(P)-binding domain"/>
    <property type="match status" value="1"/>
</dbReference>
<evidence type="ECO:0000256" key="2">
    <source>
        <dbReference type="ARBA" id="ARBA00023002"/>
    </source>
</evidence>
<feature type="domain" description="GCVT N-terminal" evidence="4">
    <location>
        <begin position="428"/>
        <end position="705"/>
    </location>
</feature>